<evidence type="ECO:0000313" key="2">
    <source>
        <dbReference type="EMBL" id="AJE80855.1"/>
    </source>
</evidence>
<dbReference type="AlphaFoldDB" id="A0A0B5ENI2"/>
<dbReference type="EMBL" id="CP010519">
    <property type="protein sequence ID" value="AJE80855.1"/>
    <property type="molecule type" value="Genomic_DNA"/>
</dbReference>
<dbReference type="KEGG" id="sals:SLNWT_0479"/>
<sequence>MILVGPPRRTGRGAGFPAGPGSGPRSPGVPPGSEGGAPWRGRGSGVARSPPEAEAEAEAEAVGLVVAVCGNGGGGSSLGSNPEEARFVLFGQAAYEAFASARDDWAEG</sequence>
<feature type="compositionally biased region" description="Gly residues" evidence="1">
    <location>
        <begin position="12"/>
        <end position="22"/>
    </location>
</feature>
<evidence type="ECO:0000313" key="3">
    <source>
        <dbReference type="Proteomes" id="UP000031523"/>
    </source>
</evidence>
<dbReference type="Proteomes" id="UP000031523">
    <property type="component" value="Chromosome"/>
</dbReference>
<proteinExistence type="predicted"/>
<name>A0A0B5ENI2_STRA4</name>
<accession>A0A0B5ENI2</accession>
<organism evidence="2 3">
    <name type="scientific">Streptomyces albus (strain ATCC 21838 / DSM 41398 / FERM P-419 / JCM 4703 / NBRC 107858)</name>
    <dbReference type="NCBI Taxonomy" id="1081613"/>
    <lineage>
        <taxon>Bacteria</taxon>
        <taxon>Bacillati</taxon>
        <taxon>Actinomycetota</taxon>
        <taxon>Actinomycetes</taxon>
        <taxon>Kitasatosporales</taxon>
        <taxon>Streptomycetaceae</taxon>
        <taxon>Streptomyces</taxon>
    </lineage>
</organism>
<evidence type="ECO:0000256" key="1">
    <source>
        <dbReference type="SAM" id="MobiDB-lite"/>
    </source>
</evidence>
<gene>
    <name evidence="2" type="ORF">SLNWT_0479</name>
</gene>
<feature type="region of interest" description="Disordered" evidence="1">
    <location>
        <begin position="1"/>
        <end position="58"/>
    </location>
</feature>
<protein>
    <submittedName>
        <fullName evidence="2">Uncharacterized protein</fullName>
    </submittedName>
</protein>
<reference evidence="2 3" key="1">
    <citation type="submission" date="2015-01" db="EMBL/GenBank/DDBJ databases">
        <title>Enhanced salinomycin production by adjusting the supply of polyketide extender units in Streptomyce albus DSM 41398.</title>
        <authorList>
            <person name="Lu C."/>
        </authorList>
    </citation>
    <scope>NUCLEOTIDE SEQUENCE [LARGE SCALE GENOMIC DNA]</scope>
    <source>
        <strain evidence="3">ATCC 21838 / DSM 41398 / FERM P-419 / JCM 4703 / NBRC 107858</strain>
    </source>
</reference>
<keyword evidence="3" id="KW-1185">Reference proteome</keyword>